<name>U9T045_RHIID</name>
<dbReference type="HOGENOM" id="CLU_1993815_0_0_1"/>
<accession>U9T045</accession>
<reference evidence="1" key="1">
    <citation type="submission" date="2013-07" db="EMBL/GenBank/DDBJ databases">
        <title>The genome of an arbuscular mycorrhizal fungus provides insights into the evolution of the oldest plant symbiosis.</title>
        <authorList>
            <consortium name="DOE Joint Genome Institute"/>
            <person name="Tisserant E."/>
            <person name="Malbreil M."/>
            <person name="Kuo A."/>
            <person name="Kohler A."/>
            <person name="Symeonidi A."/>
            <person name="Balestrini R."/>
            <person name="Charron P."/>
            <person name="Duensing N."/>
            <person name="Frei-dit-Frey N."/>
            <person name="Gianinazzi-Pearson V."/>
            <person name="Gilbert B."/>
            <person name="Handa Y."/>
            <person name="Hijri M."/>
            <person name="Kaul R."/>
            <person name="Kawaguchi M."/>
            <person name="Krajinski F."/>
            <person name="Lammers P."/>
            <person name="Lapierre D."/>
            <person name="Masclaux F.G."/>
            <person name="Murat C."/>
            <person name="Morin E."/>
            <person name="Ndikumana S."/>
            <person name="Pagni M."/>
            <person name="Petitpierre D."/>
            <person name="Requena N."/>
            <person name="Rosikiewicz P."/>
            <person name="Riley R."/>
            <person name="Saito K."/>
            <person name="San Clemente H."/>
            <person name="Shapiro H."/>
            <person name="van Tuinen D."/>
            <person name="Becard G."/>
            <person name="Bonfante P."/>
            <person name="Paszkowski U."/>
            <person name="Shachar-Hill Y."/>
            <person name="Young J.P."/>
            <person name="Sanders I.R."/>
            <person name="Henrissat B."/>
            <person name="Rensing S.A."/>
            <person name="Grigoriev I.V."/>
            <person name="Corradi N."/>
            <person name="Roux C."/>
            <person name="Martin F."/>
        </authorList>
    </citation>
    <scope>NUCLEOTIDE SEQUENCE</scope>
    <source>
        <strain evidence="1">DAOM 197198</strain>
    </source>
</reference>
<dbReference type="EMBL" id="KI296366">
    <property type="protein sequence ID" value="ESA01549.1"/>
    <property type="molecule type" value="Genomic_DNA"/>
</dbReference>
<dbReference type="AlphaFoldDB" id="U9T045"/>
<evidence type="ECO:0000313" key="1">
    <source>
        <dbReference type="EMBL" id="ESA01549.1"/>
    </source>
</evidence>
<organism evidence="1">
    <name type="scientific">Rhizophagus irregularis (strain DAOM 181602 / DAOM 197198 / MUCL 43194)</name>
    <name type="common">Arbuscular mycorrhizal fungus</name>
    <name type="synonym">Glomus intraradices</name>
    <dbReference type="NCBI Taxonomy" id="747089"/>
    <lineage>
        <taxon>Eukaryota</taxon>
        <taxon>Fungi</taxon>
        <taxon>Fungi incertae sedis</taxon>
        <taxon>Mucoromycota</taxon>
        <taxon>Glomeromycotina</taxon>
        <taxon>Glomeromycetes</taxon>
        <taxon>Glomerales</taxon>
        <taxon>Glomeraceae</taxon>
        <taxon>Rhizophagus</taxon>
    </lineage>
</organism>
<gene>
    <name evidence="1" type="ORF">GLOINDRAFT_86863</name>
</gene>
<dbReference type="VEuPathDB" id="FungiDB:RhiirFUN_018864"/>
<sequence>MNEVSCTVKRPRFGQRHALESAKRSSPEKLVWLIIKRKSCLYVSGREILESKSYLSLSVGNHYLKQSIHKIACKSIYQKPSYELSAVINPNHIIIFCQIDFRNLLMLRILDPNVTLNNRNKLNLL</sequence>
<proteinExistence type="predicted"/>
<protein>
    <submittedName>
        <fullName evidence="1">Uncharacterized protein</fullName>
    </submittedName>
</protein>